<reference evidence="3" key="1">
    <citation type="journal article" date="2014" name="Science">
        <title>Ancient hybridizations among the ancestral genomes of bread wheat.</title>
        <authorList>
            <consortium name="International Wheat Genome Sequencing Consortium,"/>
            <person name="Marcussen T."/>
            <person name="Sandve S.R."/>
            <person name="Heier L."/>
            <person name="Spannagl M."/>
            <person name="Pfeifer M."/>
            <person name="Jakobsen K.S."/>
            <person name="Wulff B.B."/>
            <person name="Steuernagel B."/>
            <person name="Mayer K.F."/>
            <person name="Olsen O.A."/>
        </authorList>
    </citation>
    <scope>NUCLEOTIDE SEQUENCE [LARGE SCALE GENOMIC DNA]</scope>
    <source>
        <strain evidence="3">cv. AL8/78</strain>
    </source>
</reference>
<reference evidence="3" key="2">
    <citation type="journal article" date="2017" name="Nat. Plants">
        <title>The Aegilops tauschii genome reveals multiple impacts of transposons.</title>
        <authorList>
            <person name="Zhao G."/>
            <person name="Zou C."/>
            <person name="Li K."/>
            <person name="Wang K."/>
            <person name="Li T."/>
            <person name="Gao L."/>
            <person name="Zhang X."/>
            <person name="Wang H."/>
            <person name="Yang Z."/>
            <person name="Liu X."/>
            <person name="Jiang W."/>
            <person name="Mao L."/>
            <person name="Kong X."/>
            <person name="Jiao Y."/>
            <person name="Jia J."/>
        </authorList>
    </citation>
    <scope>NUCLEOTIDE SEQUENCE [LARGE SCALE GENOMIC DNA]</scope>
    <source>
        <strain evidence="3">cv. AL8/78</strain>
    </source>
</reference>
<reference evidence="2" key="5">
    <citation type="journal article" date="2021" name="G3 (Bethesda)">
        <title>Aegilops tauschii genome assembly Aet v5.0 features greater sequence contiguity and improved annotation.</title>
        <authorList>
            <person name="Wang L."/>
            <person name="Zhu T."/>
            <person name="Rodriguez J.C."/>
            <person name="Deal K.R."/>
            <person name="Dubcovsky J."/>
            <person name="McGuire P.E."/>
            <person name="Lux T."/>
            <person name="Spannagl M."/>
            <person name="Mayer K.F.X."/>
            <person name="Baldrich P."/>
            <person name="Meyers B.C."/>
            <person name="Huo N."/>
            <person name="Gu Y.Q."/>
            <person name="Zhou H."/>
            <person name="Devos K.M."/>
            <person name="Bennetzen J.L."/>
            <person name="Unver T."/>
            <person name="Budak H."/>
            <person name="Gulick P.J."/>
            <person name="Galiba G."/>
            <person name="Kalapos B."/>
            <person name="Nelson D.R."/>
            <person name="Li P."/>
            <person name="You F.M."/>
            <person name="Luo M.C."/>
            <person name="Dvorak J."/>
        </authorList>
    </citation>
    <scope>NUCLEOTIDE SEQUENCE [LARGE SCALE GENOMIC DNA]</scope>
    <source>
        <strain evidence="2">cv. AL8/78</strain>
    </source>
</reference>
<dbReference type="AlphaFoldDB" id="A0A453NQB8"/>
<accession>A0A453NQB8</accession>
<evidence type="ECO:0000256" key="1">
    <source>
        <dbReference type="SAM" id="MobiDB-lite"/>
    </source>
</evidence>
<reference evidence="2" key="4">
    <citation type="submission" date="2019-03" db="UniProtKB">
        <authorList>
            <consortium name="EnsemblPlants"/>
        </authorList>
    </citation>
    <scope>IDENTIFICATION</scope>
</reference>
<dbReference type="Gramene" id="AET6Gv20453100.6">
    <property type="protein sequence ID" value="AET6Gv20453100.6"/>
    <property type="gene ID" value="AET6Gv20453100"/>
</dbReference>
<reference evidence="2" key="3">
    <citation type="journal article" date="2017" name="Nature">
        <title>Genome sequence of the progenitor of the wheat D genome Aegilops tauschii.</title>
        <authorList>
            <person name="Luo M.C."/>
            <person name="Gu Y.Q."/>
            <person name="Puiu D."/>
            <person name="Wang H."/>
            <person name="Twardziok S.O."/>
            <person name="Deal K.R."/>
            <person name="Huo N."/>
            <person name="Zhu T."/>
            <person name="Wang L."/>
            <person name="Wang Y."/>
            <person name="McGuire P.E."/>
            <person name="Liu S."/>
            <person name="Long H."/>
            <person name="Ramasamy R.K."/>
            <person name="Rodriguez J.C."/>
            <person name="Van S.L."/>
            <person name="Yuan L."/>
            <person name="Wang Z."/>
            <person name="Xia Z."/>
            <person name="Xiao L."/>
            <person name="Anderson O.D."/>
            <person name="Ouyang S."/>
            <person name="Liang Y."/>
            <person name="Zimin A.V."/>
            <person name="Pertea G."/>
            <person name="Qi P."/>
            <person name="Bennetzen J.L."/>
            <person name="Dai X."/>
            <person name="Dawson M.W."/>
            <person name="Muller H.G."/>
            <person name="Kugler K."/>
            <person name="Rivarola-Duarte L."/>
            <person name="Spannagl M."/>
            <person name="Mayer K.F.X."/>
            <person name="Lu F.H."/>
            <person name="Bevan M.W."/>
            <person name="Leroy P."/>
            <person name="Li P."/>
            <person name="You F.M."/>
            <person name="Sun Q."/>
            <person name="Liu Z."/>
            <person name="Lyons E."/>
            <person name="Wicker T."/>
            <person name="Salzberg S.L."/>
            <person name="Devos K.M."/>
            <person name="Dvorak J."/>
        </authorList>
    </citation>
    <scope>NUCLEOTIDE SEQUENCE [LARGE SCALE GENOMIC DNA]</scope>
    <source>
        <strain evidence="2">cv. AL8/78</strain>
    </source>
</reference>
<dbReference type="Proteomes" id="UP000015105">
    <property type="component" value="Chromosome 6D"/>
</dbReference>
<proteinExistence type="predicted"/>
<feature type="region of interest" description="Disordered" evidence="1">
    <location>
        <begin position="1"/>
        <end position="25"/>
    </location>
</feature>
<protein>
    <submittedName>
        <fullName evidence="2">Uncharacterized protein</fullName>
    </submittedName>
</protein>
<sequence>HSLFLTPPSSDAPSDDDADQSKLSEPLQLQHPLDVSALSSFARIPDALVVLRRCWVFLVPVDCLDQGGRHCQAERVRR</sequence>
<name>A0A453NQB8_AEGTS</name>
<keyword evidence="3" id="KW-1185">Reference proteome</keyword>
<evidence type="ECO:0000313" key="2">
    <source>
        <dbReference type="EnsemblPlants" id="AET6Gv20453100.6"/>
    </source>
</evidence>
<organism evidence="2 3">
    <name type="scientific">Aegilops tauschii subsp. strangulata</name>
    <name type="common">Goatgrass</name>
    <dbReference type="NCBI Taxonomy" id="200361"/>
    <lineage>
        <taxon>Eukaryota</taxon>
        <taxon>Viridiplantae</taxon>
        <taxon>Streptophyta</taxon>
        <taxon>Embryophyta</taxon>
        <taxon>Tracheophyta</taxon>
        <taxon>Spermatophyta</taxon>
        <taxon>Magnoliopsida</taxon>
        <taxon>Liliopsida</taxon>
        <taxon>Poales</taxon>
        <taxon>Poaceae</taxon>
        <taxon>BOP clade</taxon>
        <taxon>Pooideae</taxon>
        <taxon>Triticodae</taxon>
        <taxon>Triticeae</taxon>
        <taxon>Triticinae</taxon>
        <taxon>Aegilops</taxon>
    </lineage>
</organism>
<dbReference type="EnsemblPlants" id="AET6Gv20453100.6">
    <property type="protein sequence ID" value="AET6Gv20453100.6"/>
    <property type="gene ID" value="AET6Gv20453100"/>
</dbReference>
<evidence type="ECO:0000313" key="3">
    <source>
        <dbReference type="Proteomes" id="UP000015105"/>
    </source>
</evidence>